<feature type="transmembrane region" description="Helical" evidence="12">
    <location>
        <begin position="760"/>
        <end position="783"/>
    </location>
</feature>
<sequence>MTDLAPSIPVASDQKTTRLKLEGLSCASCVLRAERALQAVAGVSDAQVNLGTETAEVRHDRDVSPSVLAGALARAGYPARTVTIDLAVDGMTCAACTGRVERVLKARPGVLAASANLATRKAQVTLFQGAADAEALATAVTRAGYAAHPLEEGAPEAPGAEEARLWRAAALASALTLPVFVVEMGGHLVPAFHHWLHGTIGQQPLWLAEFVLTTLVLAFPGRRFFAKGLPALARGGPDMNSLVALGAGAAWLWSTLVTLAPGLIPPASRAVYFEAAAVIATLILIGRSLEARARGRAGAAIARLVQLQPRTALLMIQGDEPREVPVASLVPGAQVLIRPGARVPTDAVVVGGASLVDESMLTGEPLPVAKQPGDRLTGGTVNGNGALTAEIAAVGAETVLSRIVAMVEEAQGTKLPVQALVDRVTLWFVPVVMAVAAMTVTVWLIAGQGIAPALVAGVAVLIIACPCAMGLATPVSILVGTGRAAELGVLFRRGDALQRLAEVRRVAFDKTGTLTEGRPVVTAIAVQPGEDEARVLAEAAAVEARSEHPLAAAVRKAAADRGLTVPTTQGFAAVPGQGAFAEVSGQKVSVGSARMFTALPEGLAEEIARRTASGQGVLLAGRDGRVTGLIAVSDPVKPVSRAAVSALSAMGLSVVMVTGDAEGTARSVAGVLGIGEVRAGVLPEGKAKAVHDFGPGTAFVGDGINDAPALAAADVGIAMGTGTEVAIEAGEVVLMRGDPASVVDSIRVARATMRNIRQNLVWAFGYNVALIPVAAGVLVPFGGPQLSPMLSAGAMALSSVFVLSNALRLRRVKGGLTPP</sequence>
<dbReference type="GO" id="GO:0055070">
    <property type="term" value="P:copper ion homeostasis"/>
    <property type="evidence" value="ECO:0007669"/>
    <property type="project" value="TreeGrafter"/>
</dbReference>
<dbReference type="Gene3D" id="3.30.70.100">
    <property type="match status" value="2"/>
</dbReference>
<dbReference type="KEGG" id="nsm:JO391_06610"/>
<dbReference type="SFLD" id="SFLDG00002">
    <property type="entry name" value="C1.7:_P-type_atpase_like"/>
    <property type="match status" value="1"/>
</dbReference>
<dbReference type="NCBIfam" id="TIGR01494">
    <property type="entry name" value="ATPase_P-type"/>
    <property type="match status" value="1"/>
</dbReference>
<keyword evidence="8 12" id="KW-1133">Transmembrane helix</keyword>
<dbReference type="Pfam" id="PF00403">
    <property type="entry name" value="HMA"/>
    <property type="match status" value="2"/>
</dbReference>
<feature type="transmembrane region" description="Helical" evidence="12">
    <location>
        <begin position="451"/>
        <end position="473"/>
    </location>
</feature>
<evidence type="ECO:0000313" key="14">
    <source>
        <dbReference type="EMBL" id="QYZ71173.1"/>
    </source>
</evidence>
<dbReference type="InterPro" id="IPR023214">
    <property type="entry name" value="HAD_sf"/>
</dbReference>
<keyword evidence="6 12" id="KW-0067">ATP-binding</keyword>
<dbReference type="Gene3D" id="2.70.150.10">
    <property type="entry name" value="Calcium-transporting ATPase, cytoplasmic transduction domain A"/>
    <property type="match status" value="1"/>
</dbReference>
<dbReference type="InterPro" id="IPR059000">
    <property type="entry name" value="ATPase_P-type_domA"/>
</dbReference>
<feature type="transmembrane region" description="Helical" evidence="12">
    <location>
        <begin position="789"/>
        <end position="807"/>
    </location>
</feature>
<dbReference type="SFLD" id="SFLDS00003">
    <property type="entry name" value="Haloacid_Dehalogenase"/>
    <property type="match status" value="1"/>
</dbReference>
<keyword evidence="15" id="KW-1185">Reference proteome</keyword>
<dbReference type="InterPro" id="IPR018303">
    <property type="entry name" value="ATPase_P-typ_P_site"/>
</dbReference>
<proteinExistence type="inferred from homology"/>
<dbReference type="GO" id="GO:0005524">
    <property type="term" value="F:ATP binding"/>
    <property type="evidence" value="ECO:0007669"/>
    <property type="project" value="UniProtKB-UniRule"/>
</dbReference>
<dbReference type="GO" id="GO:0016887">
    <property type="term" value="F:ATP hydrolysis activity"/>
    <property type="evidence" value="ECO:0007669"/>
    <property type="project" value="InterPro"/>
</dbReference>
<dbReference type="EC" id="7.2.2.9" evidence="10"/>
<dbReference type="PROSITE" id="PS00154">
    <property type="entry name" value="ATPASE_E1_E2"/>
    <property type="match status" value="1"/>
</dbReference>
<keyword evidence="4 12" id="KW-0479">Metal-binding</keyword>
<dbReference type="GO" id="GO:0005886">
    <property type="term" value="C:plasma membrane"/>
    <property type="evidence" value="ECO:0007669"/>
    <property type="project" value="UniProtKB-SubCell"/>
</dbReference>
<dbReference type="AlphaFoldDB" id="A0A8G1EEE0"/>
<dbReference type="GO" id="GO:0043682">
    <property type="term" value="F:P-type divalent copper transporter activity"/>
    <property type="evidence" value="ECO:0007669"/>
    <property type="project" value="UniProtKB-EC"/>
</dbReference>
<evidence type="ECO:0000256" key="11">
    <source>
        <dbReference type="ARBA" id="ARBA00047424"/>
    </source>
</evidence>
<dbReference type="Proteomes" id="UP000826300">
    <property type="component" value="Chromosome"/>
</dbReference>
<dbReference type="InterPro" id="IPR008250">
    <property type="entry name" value="ATPase_P-typ_transduc_dom_A_sf"/>
</dbReference>
<dbReference type="InterPro" id="IPR001757">
    <property type="entry name" value="P_typ_ATPase"/>
</dbReference>
<dbReference type="PROSITE" id="PS01047">
    <property type="entry name" value="HMA_1"/>
    <property type="match status" value="1"/>
</dbReference>
<dbReference type="InterPro" id="IPR017969">
    <property type="entry name" value="Heavy-metal-associated_CS"/>
</dbReference>
<gene>
    <name evidence="14" type="ORF">JO391_06610</name>
</gene>
<evidence type="ECO:0000256" key="1">
    <source>
        <dbReference type="ARBA" id="ARBA00004127"/>
    </source>
</evidence>
<reference evidence="14" key="1">
    <citation type="submission" date="2021-02" db="EMBL/GenBank/DDBJ databases">
        <title>Rhodobacter shimadae sp. nov., an aerobic anoxygenic phototrophic bacterium isolated from a hot spring.</title>
        <authorList>
            <person name="Muramatsu S."/>
            <person name="Haruta S."/>
            <person name="Hirose S."/>
            <person name="Hanada S."/>
        </authorList>
    </citation>
    <scope>NUCLEOTIDE SEQUENCE</scope>
    <source>
        <strain evidence="14">N10</strain>
    </source>
</reference>
<dbReference type="InterPro" id="IPR006121">
    <property type="entry name" value="HMA_dom"/>
</dbReference>
<protein>
    <recommendedName>
        <fullName evidence="10">P-type Cu(2+) transporter</fullName>
        <ecNumber evidence="10">7.2.2.9</ecNumber>
    </recommendedName>
</protein>
<dbReference type="Pfam" id="PF00702">
    <property type="entry name" value="Hydrolase"/>
    <property type="match status" value="1"/>
</dbReference>
<organism evidence="14 15">
    <name type="scientific">Neotabrizicola shimadae</name>
    <dbReference type="NCBI Taxonomy" id="2807096"/>
    <lineage>
        <taxon>Bacteria</taxon>
        <taxon>Pseudomonadati</taxon>
        <taxon>Pseudomonadota</taxon>
        <taxon>Alphaproteobacteria</taxon>
        <taxon>Rhodobacterales</taxon>
        <taxon>Paracoccaceae</taxon>
        <taxon>Neotabrizicola</taxon>
    </lineage>
</organism>
<comment type="similarity">
    <text evidence="2 12">Belongs to the cation transport ATPase (P-type) (TC 3.A.3) family. Type IB subfamily.</text>
</comment>
<dbReference type="RefSeq" id="WP_220663555.1">
    <property type="nucleotide sequence ID" value="NZ_CP069370.1"/>
</dbReference>
<evidence type="ECO:0000313" key="15">
    <source>
        <dbReference type="Proteomes" id="UP000826300"/>
    </source>
</evidence>
<dbReference type="Gene3D" id="3.40.50.1000">
    <property type="entry name" value="HAD superfamily/HAD-like"/>
    <property type="match status" value="1"/>
</dbReference>
<feature type="transmembrane region" description="Helical" evidence="12">
    <location>
        <begin position="242"/>
        <end position="264"/>
    </location>
</feature>
<dbReference type="PROSITE" id="PS01229">
    <property type="entry name" value="COF_2"/>
    <property type="match status" value="1"/>
</dbReference>
<dbReference type="PRINTS" id="PR00943">
    <property type="entry name" value="CUATPASE"/>
</dbReference>
<feature type="transmembrane region" description="Helical" evidence="12">
    <location>
        <begin position="204"/>
        <end position="221"/>
    </location>
</feature>
<feature type="domain" description="HMA" evidence="13">
    <location>
        <begin position="15"/>
        <end position="80"/>
    </location>
</feature>
<feature type="transmembrane region" description="Helical" evidence="12">
    <location>
        <begin position="424"/>
        <end position="445"/>
    </location>
</feature>
<accession>A0A8G1EEE0</accession>
<name>A0A8G1EEE0_9RHOB</name>
<dbReference type="GO" id="GO:0005507">
    <property type="term" value="F:copper ion binding"/>
    <property type="evidence" value="ECO:0007669"/>
    <property type="project" value="TreeGrafter"/>
</dbReference>
<dbReference type="Pfam" id="PF00122">
    <property type="entry name" value="E1-E2_ATPase"/>
    <property type="match status" value="1"/>
</dbReference>
<dbReference type="EMBL" id="CP069370">
    <property type="protein sequence ID" value="QYZ71173.1"/>
    <property type="molecule type" value="Genomic_DNA"/>
</dbReference>
<keyword evidence="5 12" id="KW-0547">Nucleotide-binding</keyword>
<evidence type="ECO:0000256" key="5">
    <source>
        <dbReference type="ARBA" id="ARBA00022741"/>
    </source>
</evidence>
<dbReference type="InterPro" id="IPR023299">
    <property type="entry name" value="ATPase_P-typ_cyto_dom_N"/>
</dbReference>
<evidence type="ECO:0000256" key="8">
    <source>
        <dbReference type="ARBA" id="ARBA00022989"/>
    </source>
</evidence>
<comment type="subcellular location">
    <subcellularLocation>
        <location evidence="12">Cell membrane</location>
    </subcellularLocation>
    <subcellularLocation>
        <location evidence="1">Endomembrane system</location>
        <topology evidence="1">Multi-pass membrane protein</topology>
    </subcellularLocation>
</comment>
<dbReference type="InterPro" id="IPR044492">
    <property type="entry name" value="P_typ_ATPase_HD_dom"/>
</dbReference>
<feature type="domain" description="HMA" evidence="13">
    <location>
        <begin position="82"/>
        <end position="148"/>
    </location>
</feature>
<evidence type="ECO:0000256" key="10">
    <source>
        <dbReference type="ARBA" id="ARBA00038904"/>
    </source>
</evidence>
<evidence type="ECO:0000256" key="6">
    <source>
        <dbReference type="ARBA" id="ARBA00022840"/>
    </source>
</evidence>
<dbReference type="SUPFAM" id="SSF81653">
    <property type="entry name" value="Calcium ATPase, transduction domain A"/>
    <property type="match status" value="1"/>
</dbReference>
<dbReference type="PANTHER" id="PTHR43520:SF8">
    <property type="entry name" value="P-TYPE CU(+) TRANSPORTER"/>
    <property type="match status" value="1"/>
</dbReference>
<evidence type="ECO:0000256" key="9">
    <source>
        <dbReference type="ARBA" id="ARBA00023136"/>
    </source>
</evidence>
<dbReference type="SUPFAM" id="SSF81665">
    <property type="entry name" value="Calcium ATPase, transmembrane domain M"/>
    <property type="match status" value="1"/>
</dbReference>
<dbReference type="SFLD" id="SFLDF00027">
    <property type="entry name" value="p-type_atpase"/>
    <property type="match status" value="1"/>
</dbReference>
<evidence type="ECO:0000259" key="13">
    <source>
        <dbReference type="PROSITE" id="PS50846"/>
    </source>
</evidence>
<dbReference type="InterPro" id="IPR036412">
    <property type="entry name" value="HAD-like_sf"/>
</dbReference>
<dbReference type="SUPFAM" id="SSF55008">
    <property type="entry name" value="HMA, heavy metal-associated domain"/>
    <property type="match status" value="2"/>
</dbReference>
<comment type="catalytic activity">
    <reaction evidence="11">
        <text>Cu(2+)(in) + ATP + H2O = Cu(2+)(out) + ADP + phosphate + H(+)</text>
        <dbReference type="Rhea" id="RHEA:10376"/>
        <dbReference type="ChEBI" id="CHEBI:15377"/>
        <dbReference type="ChEBI" id="CHEBI:15378"/>
        <dbReference type="ChEBI" id="CHEBI:29036"/>
        <dbReference type="ChEBI" id="CHEBI:30616"/>
        <dbReference type="ChEBI" id="CHEBI:43474"/>
        <dbReference type="ChEBI" id="CHEBI:456216"/>
        <dbReference type="EC" id="7.2.2.9"/>
    </reaction>
</comment>
<dbReference type="Gene3D" id="3.40.1110.10">
    <property type="entry name" value="Calcium-transporting ATPase, cytoplasmic domain N"/>
    <property type="match status" value="1"/>
</dbReference>
<dbReference type="CDD" id="cd00371">
    <property type="entry name" value="HMA"/>
    <property type="match status" value="2"/>
</dbReference>
<dbReference type="NCBIfam" id="TIGR01511">
    <property type="entry name" value="ATPase-IB1_Cu"/>
    <property type="match status" value="1"/>
</dbReference>
<evidence type="ECO:0000256" key="7">
    <source>
        <dbReference type="ARBA" id="ARBA00022967"/>
    </source>
</evidence>
<dbReference type="PROSITE" id="PS50846">
    <property type="entry name" value="HMA_2"/>
    <property type="match status" value="2"/>
</dbReference>
<dbReference type="FunFam" id="3.30.70.100:FF:000005">
    <property type="entry name" value="Copper-exporting P-type ATPase A"/>
    <property type="match status" value="1"/>
</dbReference>
<evidence type="ECO:0000256" key="2">
    <source>
        <dbReference type="ARBA" id="ARBA00006024"/>
    </source>
</evidence>
<dbReference type="CDD" id="cd02094">
    <property type="entry name" value="P-type_ATPase_Cu-like"/>
    <property type="match status" value="1"/>
</dbReference>
<dbReference type="InterPro" id="IPR023298">
    <property type="entry name" value="ATPase_P-typ_TM_dom_sf"/>
</dbReference>
<dbReference type="FunFam" id="2.70.150.10:FF:000002">
    <property type="entry name" value="Copper-transporting ATPase 1, putative"/>
    <property type="match status" value="1"/>
</dbReference>
<keyword evidence="3 12" id="KW-0812">Transmembrane</keyword>
<dbReference type="PRINTS" id="PR00119">
    <property type="entry name" value="CATATPASE"/>
</dbReference>
<dbReference type="GO" id="GO:0012505">
    <property type="term" value="C:endomembrane system"/>
    <property type="evidence" value="ECO:0007669"/>
    <property type="project" value="UniProtKB-SubCell"/>
</dbReference>
<dbReference type="InterPro" id="IPR036163">
    <property type="entry name" value="HMA_dom_sf"/>
</dbReference>
<keyword evidence="9 12" id="KW-0472">Membrane</keyword>
<dbReference type="InterPro" id="IPR027256">
    <property type="entry name" value="P-typ_ATPase_IB"/>
</dbReference>
<feature type="transmembrane region" description="Helical" evidence="12">
    <location>
        <begin position="270"/>
        <end position="286"/>
    </location>
</feature>
<keyword evidence="12" id="KW-1003">Cell membrane</keyword>
<dbReference type="NCBIfam" id="TIGR01525">
    <property type="entry name" value="ATPase-IB_hvy"/>
    <property type="match status" value="1"/>
</dbReference>
<evidence type="ECO:0000256" key="3">
    <source>
        <dbReference type="ARBA" id="ARBA00022692"/>
    </source>
</evidence>
<keyword evidence="7" id="KW-1278">Translocase</keyword>
<evidence type="ECO:0000256" key="12">
    <source>
        <dbReference type="RuleBase" id="RU362081"/>
    </source>
</evidence>
<dbReference type="PANTHER" id="PTHR43520">
    <property type="entry name" value="ATP7, ISOFORM B"/>
    <property type="match status" value="1"/>
</dbReference>
<dbReference type="SUPFAM" id="SSF56784">
    <property type="entry name" value="HAD-like"/>
    <property type="match status" value="1"/>
</dbReference>
<evidence type="ECO:0000256" key="4">
    <source>
        <dbReference type="ARBA" id="ARBA00022723"/>
    </source>
</evidence>